<evidence type="ECO:0008006" key="11">
    <source>
        <dbReference type="Google" id="ProtNLM"/>
    </source>
</evidence>
<dbReference type="AlphaFoldDB" id="A0AAD9JLL6"/>
<dbReference type="Pfam" id="PF10225">
    <property type="entry name" value="NEMP"/>
    <property type="match status" value="1"/>
</dbReference>
<proteinExistence type="inferred from homology"/>
<dbReference type="Proteomes" id="UP001208570">
    <property type="component" value="Unassembled WGS sequence"/>
</dbReference>
<organism evidence="9 10">
    <name type="scientific">Paralvinella palmiformis</name>
    <dbReference type="NCBI Taxonomy" id="53620"/>
    <lineage>
        <taxon>Eukaryota</taxon>
        <taxon>Metazoa</taxon>
        <taxon>Spiralia</taxon>
        <taxon>Lophotrochozoa</taxon>
        <taxon>Annelida</taxon>
        <taxon>Polychaeta</taxon>
        <taxon>Sedentaria</taxon>
        <taxon>Canalipalpata</taxon>
        <taxon>Terebellida</taxon>
        <taxon>Terebelliformia</taxon>
        <taxon>Alvinellidae</taxon>
        <taxon>Paralvinella</taxon>
    </lineage>
</organism>
<evidence type="ECO:0000256" key="4">
    <source>
        <dbReference type="ARBA" id="ARBA00022729"/>
    </source>
</evidence>
<name>A0AAD9JLL6_9ANNE</name>
<feature type="transmembrane region" description="Helical" evidence="8">
    <location>
        <begin position="213"/>
        <end position="231"/>
    </location>
</feature>
<evidence type="ECO:0000313" key="10">
    <source>
        <dbReference type="Proteomes" id="UP001208570"/>
    </source>
</evidence>
<feature type="transmembrane region" description="Helical" evidence="8">
    <location>
        <begin position="251"/>
        <end position="276"/>
    </location>
</feature>
<feature type="transmembrane region" description="Helical" evidence="8">
    <location>
        <begin position="148"/>
        <end position="170"/>
    </location>
</feature>
<evidence type="ECO:0000256" key="7">
    <source>
        <dbReference type="ARBA" id="ARBA00023242"/>
    </source>
</evidence>
<dbReference type="PANTHER" id="PTHR13598">
    <property type="entry name" value="AT07567P-RELATED"/>
    <property type="match status" value="1"/>
</dbReference>
<protein>
    <recommendedName>
        <fullName evidence="11">Nuclear envelope integral membrane protein 1</fullName>
    </recommendedName>
</protein>
<keyword evidence="5 8" id="KW-1133">Transmembrane helix</keyword>
<keyword evidence="6 8" id="KW-0472">Membrane</keyword>
<evidence type="ECO:0000256" key="5">
    <source>
        <dbReference type="ARBA" id="ARBA00022989"/>
    </source>
</evidence>
<feature type="transmembrane region" description="Helical" evidence="8">
    <location>
        <begin position="182"/>
        <end position="201"/>
    </location>
</feature>
<comment type="subcellular location">
    <subcellularLocation>
        <location evidence="1">Nucleus inner membrane</location>
        <topology evidence="1">Multi-pass membrane protein</topology>
        <orientation evidence="1">Nucleoplasmic side</orientation>
    </subcellularLocation>
</comment>
<evidence type="ECO:0000256" key="2">
    <source>
        <dbReference type="ARBA" id="ARBA00005748"/>
    </source>
</evidence>
<keyword evidence="7" id="KW-0539">Nucleus</keyword>
<comment type="similarity">
    <text evidence="2">Belongs to the NEMP family.</text>
</comment>
<evidence type="ECO:0000256" key="6">
    <source>
        <dbReference type="ARBA" id="ARBA00023136"/>
    </source>
</evidence>
<evidence type="ECO:0000256" key="8">
    <source>
        <dbReference type="SAM" id="Phobius"/>
    </source>
</evidence>
<accession>A0AAD9JLL6</accession>
<keyword evidence="3 8" id="KW-0812">Transmembrane</keyword>
<sequence>MIYPFLMEVGRVTLLMLIGDYIFTVILVQLNAIFGVYGHHTLFMLRDHFLFQLRLVVPTEYYVVYLASNASEVYRLHEEATASWLSNFMPWRTDNVPLAIFNRTCVGVSTMEPYSVILIQKAIDPWLVSYLAIGLILFFAADRLSRNVFFYYGSGMGFGLLASTLIFVFILSRLMPQKYGAYAILIGGWSVTLWFLQYVWINIQKILEQYIEYVAGYFVITSIITFAILYYRGPVSNPRLLTLIKWLLQGIAMILIYNGTTIPEVSCTIAAILILVHIIPKPSVNIGFPSVGFKYTVWWRWMPRFAPKPRLLTDEEYERQGREETRKALEALREYCQSPDCNAWKTMSRLSSPQKFASFVEGGSHISDDEMNSFEQPFLNIDDYNETDMEF</sequence>
<reference evidence="9" key="1">
    <citation type="journal article" date="2023" name="Mol. Biol. Evol.">
        <title>Third-Generation Sequencing Reveals the Adaptive Role of the Epigenome in Three Deep-Sea Polychaetes.</title>
        <authorList>
            <person name="Perez M."/>
            <person name="Aroh O."/>
            <person name="Sun Y."/>
            <person name="Lan Y."/>
            <person name="Juniper S.K."/>
            <person name="Young C.R."/>
            <person name="Angers B."/>
            <person name="Qian P.Y."/>
        </authorList>
    </citation>
    <scope>NUCLEOTIDE SEQUENCE</scope>
    <source>
        <strain evidence="9">P08H-3</strain>
    </source>
</reference>
<dbReference type="GO" id="GO:0005637">
    <property type="term" value="C:nuclear inner membrane"/>
    <property type="evidence" value="ECO:0007669"/>
    <property type="project" value="UniProtKB-SubCell"/>
</dbReference>
<keyword evidence="4" id="KW-0732">Signal</keyword>
<evidence type="ECO:0000256" key="3">
    <source>
        <dbReference type="ARBA" id="ARBA00022692"/>
    </source>
</evidence>
<comment type="caution">
    <text evidence="9">The sequence shown here is derived from an EMBL/GenBank/DDBJ whole genome shotgun (WGS) entry which is preliminary data.</text>
</comment>
<dbReference type="EMBL" id="JAODUP010000253">
    <property type="protein sequence ID" value="KAK2154937.1"/>
    <property type="molecule type" value="Genomic_DNA"/>
</dbReference>
<evidence type="ECO:0000256" key="1">
    <source>
        <dbReference type="ARBA" id="ARBA00004575"/>
    </source>
</evidence>
<dbReference type="PANTHER" id="PTHR13598:SF1">
    <property type="entry name" value="AT07567P-RELATED"/>
    <property type="match status" value="1"/>
</dbReference>
<feature type="transmembrane region" description="Helical" evidence="8">
    <location>
        <begin position="12"/>
        <end position="37"/>
    </location>
</feature>
<keyword evidence="10" id="KW-1185">Reference proteome</keyword>
<dbReference type="InterPro" id="IPR019358">
    <property type="entry name" value="NEMP_fam"/>
</dbReference>
<gene>
    <name evidence="9" type="ORF">LSH36_253g03016</name>
</gene>
<feature type="transmembrane region" description="Helical" evidence="8">
    <location>
        <begin position="123"/>
        <end position="141"/>
    </location>
</feature>
<evidence type="ECO:0000313" key="9">
    <source>
        <dbReference type="EMBL" id="KAK2154937.1"/>
    </source>
</evidence>